<name>A0A0A1SJN7_9HYPO</name>
<evidence type="ECO:0008006" key="7">
    <source>
        <dbReference type="Google" id="ProtNLM"/>
    </source>
</evidence>
<dbReference type="CDD" id="cd12148">
    <property type="entry name" value="fungal_TF_MHR"/>
    <property type="match status" value="1"/>
</dbReference>
<keyword evidence="6" id="KW-1185">Reference proteome</keyword>
<evidence type="ECO:0000313" key="6">
    <source>
        <dbReference type="Proteomes" id="UP000039046"/>
    </source>
</evidence>
<dbReference type="PANTHER" id="PTHR47840">
    <property type="entry name" value="ZN(II)2CYS6 TRANSCRIPTION FACTOR (EUROFUNG)-RELATED"/>
    <property type="match status" value="1"/>
</dbReference>
<dbReference type="PANTHER" id="PTHR47840:SF1">
    <property type="entry name" value="ZN(II)2CYS6 TRANSCRIPTION FACTOR (EUROFUNG)"/>
    <property type="match status" value="1"/>
</dbReference>
<evidence type="ECO:0000313" key="5">
    <source>
        <dbReference type="EMBL" id="CEJ80418.1"/>
    </source>
</evidence>
<evidence type="ECO:0000256" key="1">
    <source>
        <dbReference type="ARBA" id="ARBA00023015"/>
    </source>
</evidence>
<organism evidence="5 6">
    <name type="scientific">[Torrubiella] hemipterigena</name>
    <dbReference type="NCBI Taxonomy" id="1531966"/>
    <lineage>
        <taxon>Eukaryota</taxon>
        <taxon>Fungi</taxon>
        <taxon>Dikarya</taxon>
        <taxon>Ascomycota</taxon>
        <taxon>Pezizomycotina</taxon>
        <taxon>Sordariomycetes</taxon>
        <taxon>Hypocreomycetidae</taxon>
        <taxon>Hypocreales</taxon>
        <taxon>Clavicipitaceae</taxon>
        <taxon>Clavicipitaceae incertae sedis</taxon>
        <taxon>'Torrubiella' clade</taxon>
    </lineage>
</organism>
<dbReference type="OrthoDB" id="6509908at2759"/>
<keyword evidence="1" id="KW-0805">Transcription regulation</keyword>
<evidence type="ECO:0000256" key="4">
    <source>
        <dbReference type="SAM" id="MobiDB-lite"/>
    </source>
</evidence>
<sequence length="570" mass="63938">MASPPTTIPSTCSPSNHAASVNEMDQTPSSRSHDQRNYVKPSPLVYLFKESKLITTQLETPNSNERSTAFLAKNRIETIQDAVASLLPTPADLDIILQWTEKYWPIWPPCHYGPNLEDMLQPGKLTEAKQFLVRELKSRSAGTTSKALLWLTLCVQQLPRAVLGNVQLPMPQPDLVNVYVSLAKSLLEIDDDSGGSLDGVSCMNMKFKVYINMGKPQRAWHWTRQAVSASVNLGLHRASWETNPCQALNWMLAWTPERFMALILGLPSSVSSSHPGVSLEANGATPLDRIRWVVATVGGKVIDRDQNSEKEQYATTVQISQELEEGRDEMPEEWWQARPADLPLAEYFLRQSSKTLYFITLKLLHLPYMLRSIKEKKYRHSWDTAMEAARGIATSYIEFRAAPYADSDLCQLMDFQAFSGAIVLVIGHLLCPERTDEGTRSSDWVLIEDVGLALRRTAITMDCPVATQAAQTLEVLNSARKGGYVSPEDYNVVIPYFGQVRINQKMATGYQDNGTGQNTAVPNCIEFSMNEFISNYPLQPDFDLELEADWADPALFDLNVNWAEIYTNTC</sequence>
<keyword evidence="3" id="KW-0539">Nucleus</keyword>
<gene>
    <name evidence="5" type="ORF">VHEMI00600</name>
</gene>
<accession>A0A0A1SJN7</accession>
<dbReference type="EMBL" id="CDHN01000001">
    <property type="protein sequence ID" value="CEJ80418.1"/>
    <property type="molecule type" value="Genomic_DNA"/>
</dbReference>
<dbReference type="Proteomes" id="UP000039046">
    <property type="component" value="Unassembled WGS sequence"/>
</dbReference>
<evidence type="ECO:0000256" key="3">
    <source>
        <dbReference type="ARBA" id="ARBA00023242"/>
    </source>
</evidence>
<keyword evidence="2" id="KW-0804">Transcription</keyword>
<reference evidence="5 6" key="1">
    <citation type="journal article" date="2015" name="Genome Announc.">
        <title>Draft Genome Sequence and Gene Annotation of the Entomopathogenic Fungus Verticillium hemipterigenum.</title>
        <authorList>
            <person name="Horn F."/>
            <person name="Habel A."/>
            <person name="Scharf D.H."/>
            <person name="Dworschak J."/>
            <person name="Brakhage A.A."/>
            <person name="Guthke R."/>
            <person name="Hertweck C."/>
            <person name="Linde J."/>
        </authorList>
    </citation>
    <scope>NUCLEOTIDE SEQUENCE [LARGE SCALE GENOMIC DNA]</scope>
</reference>
<evidence type="ECO:0000256" key="2">
    <source>
        <dbReference type="ARBA" id="ARBA00023163"/>
    </source>
</evidence>
<protein>
    <recommendedName>
        <fullName evidence="7">Transcription factor domain-containing protein</fullName>
    </recommendedName>
</protein>
<feature type="compositionally biased region" description="Low complexity" evidence="4">
    <location>
        <begin position="1"/>
        <end position="15"/>
    </location>
</feature>
<proteinExistence type="predicted"/>
<feature type="region of interest" description="Disordered" evidence="4">
    <location>
        <begin position="1"/>
        <end position="37"/>
    </location>
</feature>
<feature type="compositionally biased region" description="Polar residues" evidence="4">
    <location>
        <begin position="16"/>
        <end position="30"/>
    </location>
</feature>
<dbReference type="HOGENOM" id="CLU_004804_2_3_1"/>
<dbReference type="STRING" id="1531966.A0A0A1SJN7"/>
<dbReference type="AlphaFoldDB" id="A0A0A1SJN7"/>